<evidence type="ECO:0000313" key="3">
    <source>
        <dbReference type="EMBL" id="CAE0407691.1"/>
    </source>
</evidence>
<dbReference type="InterPro" id="IPR043154">
    <property type="entry name" value="Sec-1-like_dom1"/>
</dbReference>
<comment type="similarity">
    <text evidence="1">Belongs to the STXBP/unc-18/SEC1 family.</text>
</comment>
<dbReference type="InterPro" id="IPR001619">
    <property type="entry name" value="Sec1-like"/>
</dbReference>
<sequence>MSDSFSLKACQLRAVHGMLSLEKSRGGGGGGGGGNNNNNNNNNNSSTHAQWKILIYDAPCRSIISPLLSVQQLRREGVTLHLNLSSEREAIPDVPAVYFCRPTKANLARIAQDAVMGLYPAGMYLNFVPHIARDDLEDLAKLVVQARAMERIVSLHDRYVSYVCLENRLFSLHQTASYQTINSAQTTEAAVTQLLTETAHGLLSVVASTGVWPIIRCPRNSGAPEMVARQLHALLMEQAHLIQASNNANSNIINNNIINSNSSSTTNARDRPLLVILDRNADLLTALQHTSTYQALIDDLLQHKANRVEFDVTPTPSSADAAKKSAAKPTRKRYDLDADADPFYAAQKFQAFPVAIESNSAELQQVTERETAIKTSGRNTASGTGDDLATAVESLPALLERKKQLEVHTSILQAVMNAVAARDVPAFYELETALATGSYKNDTATAKNKVLQLIQDATKGNLSDKVRLALCLGLATSAPPDWQALRTAVEEVATTGLQAPRAEIQAALAAMDYVQKLSSVQRMVPLAVADGSIGAGSHKAPASSSSTNETSKLLSSFMAKATTQATGLLAKATDKVAGMMSGKIHKHHATVVVEHLCDYKQEDDTYLYLDPKVSAQEVNVAQLKESGVMRAPVKHVWVFVVGGGSYTEYQNLQMLPATVTYGSTEILNATQFWQQLGALGKQ</sequence>
<proteinExistence type="inferred from homology"/>
<dbReference type="GO" id="GO:0016192">
    <property type="term" value="P:vesicle-mediated transport"/>
    <property type="evidence" value="ECO:0007669"/>
    <property type="project" value="InterPro"/>
</dbReference>
<dbReference type="SUPFAM" id="SSF56815">
    <property type="entry name" value="Sec1/munc18-like (SM) proteins"/>
    <property type="match status" value="1"/>
</dbReference>
<dbReference type="AlphaFoldDB" id="A0A7S3L1A1"/>
<evidence type="ECO:0000256" key="2">
    <source>
        <dbReference type="SAM" id="MobiDB-lite"/>
    </source>
</evidence>
<reference evidence="3" key="1">
    <citation type="submission" date="2021-01" db="EMBL/GenBank/DDBJ databases">
        <authorList>
            <person name="Corre E."/>
            <person name="Pelletier E."/>
            <person name="Niang G."/>
            <person name="Scheremetjew M."/>
            <person name="Finn R."/>
            <person name="Kale V."/>
            <person name="Holt S."/>
            <person name="Cochrane G."/>
            <person name="Meng A."/>
            <person name="Brown T."/>
            <person name="Cohen L."/>
        </authorList>
    </citation>
    <scope>NUCLEOTIDE SEQUENCE</scope>
    <source>
        <strain evidence="3">CCMP127</strain>
    </source>
</reference>
<dbReference type="Gene3D" id="1.25.40.60">
    <property type="match status" value="1"/>
</dbReference>
<gene>
    <name evidence="3" type="ORF">ACOF00016_LOCUS5494</name>
</gene>
<protein>
    <recommendedName>
        <fullName evidence="4">Sec1 family domain-containing protein 1</fullName>
    </recommendedName>
</protein>
<accession>A0A7S3L1A1</accession>
<dbReference type="Gene3D" id="3.90.830.10">
    <property type="entry name" value="Syntaxin Binding Protein 1, Chain A, domain 2"/>
    <property type="match status" value="1"/>
</dbReference>
<dbReference type="EMBL" id="HBIM01006455">
    <property type="protein sequence ID" value="CAE0407691.1"/>
    <property type="molecule type" value="Transcribed_RNA"/>
</dbReference>
<dbReference type="Gene3D" id="3.40.50.1910">
    <property type="match status" value="1"/>
</dbReference>
<evidence type="ECO:0008006" key="4">
    <source>
        <dbReference type="Google" id="ProtNLM"/>
    </source>
</evidence>
<name>A0A7S3L1A1_9STRA</name>
<feature type="region of interest" description="Disordered" evidence="2">
    <location>
        <begin position="23"/>
        <end position="44"/>
    </location>
</feature>
<evidence type="ECO:0000256" key="1">
    <source>
        <dbReference type="ARBA" id="ARBA00009884"/>
    </source>
</evidence>
<dbReference type="InterPro" id="IPR036045">
    <property type="entry name" value="Sec1-like_sf"/>
</dbReference>
<feature type="compositionally biased region" description="Gly residues" evidence="2">
    <location>
        <begin position="26"/>
        <end position="35"/>
    </location>
</feature>
<dbReference type="InterPro" id="IPR027482">
    <property type="entry name" value="Sec1-like_dom2"/>
</dbReference>
<dbReference type="Gene3D" id="3.40.50.2060">
    <property type="match status" value="1"/>
</dbReference>
<dbReference type="Pfam" id="PF00995">
    <property type="entry name" value="Sec1"/>
    <property type="match status" value="1"/>
</dbReference>
<dbReference type="InterPro" id="IPR043127">
    <property type="entry name" value="Sec-1-like_dom3a"/>
</dbReference>
<dbReference type="PIRSF" id="PIRSF005715">
    <property type="entry name" value="VPS45_Sec1"/>
    <property type="match status" value="1"/>
</dbReference>
<organism evidence="3">
    <name type="scientific">Amphora coffeiformis</name>
    <dbReference type="NCBI Taxonomy" id="265554"/>
    <lineage>
        <taxon>Eukaryota</taxon>
        <taxon>Sar</taxon>
        <taxon>Stramenopiles</taxon>
        <taxon>Ochrophyta</taxon>
        <taxon>Bacillariophyta</taxon>
        <taxon>Bacillariophyceae</taxon>
        <taxon>Bacillariophycidae</taxon>
        <taxon>Thalassiophysales</taxon>
        <taxon>Catenulaceae</taxon>
        <taxon>Amphora</taxon>
    </lineage>
</organism>
<dbReference type="PANTHER" id="PTHR11679">
    <property type="entry name" value="VESICLE PROTEIN SORTING-ASSOCIATED"/>
    <property type="match status" value="1"/>
</dbReference>
<feature type="region of interest" description="Disordered" evidence="2">
    <location>
        <begin position="312"/>
        <end position="332"/>
    </location>
</feature>